<protein>
    <submittedName>
        <fullName evidence="2">Uncharacterized protein</fullName>
    </submittedName>
</protein>
<evidence type="ECO:0000256" key="1">
    <source>
        <dbReference type="SAM" id="Phobius"/>
    </source>
</evidence>
<dbReference type="AlphaFoldDB" id="A0A2H0YWY1"/>
<organism evidence="2 3">
    <name type="scientific">Candidatus Kerfeldbacteria bacterium CG08_land_8_20_14_0_20_40_16</name>
    <dbReference type="NCBI Taxonomy" id="2014244"/>
    <lineage>
        <taxon>Bacteria</taxon>
        <taxon>Candidatus Kerfeldiibacteriota</taxon>
    </lineage>
</organism>
<dbReference type="Proteomes" id="UP000231542">
    <property type="component" value="Unassembled WGS sequence"/>
</dbReference>
<evidence type="ECO:0000313" key="3">
    <source>
        <dbReference type="Proteomes" id="UP000231542"/>
    </source>
</evidence>
<keyword evidence="1" id="KW-0812">Transmembrane</keyword>
<reference evidence="2 3" key="1">
    <citation type="submission" date="2017-09" db="EMBL/GenBank/DDBJ databases">
        <title>Depth-based differentiation of microbial function through sediment-hosted aquifers and enrichment of novel symbionts in the deep terrestrial subsurface.</title>
        <authorList>
            <person name="Probst A.J."/>
            <person name="Ladd B."/>
            <person name="Jarett J.K."/>
            <person name="Geller-Mcgrath D.E."/>
            <person name="Sieber C.M."/>
            <person name="Emerson J.B."/>
            <person name="Anantharaman K."/>
            <person name="Thomas B.C."/>
            <person name="Malmstrom R."/>
            <person name="Stieglmeier M."/>
            <person name="Klingl A."/>
            <person name="Woyke T."/>
            <person name="Ryan C.M."/>
            <person name="Banfield J.F."/>
        </authorList>
    </citation>
    <scope>NUCLEOTIDE SEQUENCE [LARGE SCALE GENOMIC DNA]</scope>
    <source>
        <strain evidence="2">CG08_land_8_20_14_0_20_40_16</strain>
    </source>
</reference>
<comment type="caution">
    <text evidence="2">The sequence shown here is derived from an EMBL/GenBank/DDBJ whole genome shotgun (WGS) entry which is preliminary data.</text>
</comment>
<proteinExistence type="predicted"/>
<dbReference type="EMBL" id="PEXU01000007">
    <property type="protein sequence ID" value="PIS42990.1"/>
    <property type="molecule type" value="Genomic_DNA"/>
</dbReference>
<sequence>MKKNTIISIIITIVLISAIAFLALNSTDFGSKNKVNNSAKLLSFESSLGEISFKYPGSYGKANEEIKTVSNSSGSVTAGKASSITFSDNKDLYINRVSADYQAFKDDYYSGVKDFNDICVSSEIDKNGNGCKIRTIGTFTVLE</sequence>
<accession>A0A2H0YWY1</accession>
<gene>
    <name evidence="2" type="ORF">COT24_00600</name>
</gene>
<name>A0A2H0YWY1_9BACT</name>
<keyword evidence="1" id="KW-0472">Membrane</keyword>
<evidence type="ECO:0000313" key="2">
    <source>
        <dbReference type="EMBL" id="PIS42990.1"/>
    </source>
</evidence>
<keyword evidence="1" id="KW-1133">Transmembrane helix</keyword>
<feature type="transmembrane region" description="Helical" evidence="1">
    <location>
        <begin position="6"/>
        <end position="24"/>
    </location>
</feature>
<feature type="non-terminal residue" evidence="2">
    <location>
        <position position="143"/>
    </location>
</feature>